<proteinExistence type="predicted"/>
<accession>A0A074IY21</accession>
<keyword evidence="1" id="KW-0418">Kinase</keyword>
<organism evidence="1 2">
    <name type="scientific">Streptococcus salivarius</name>
    <dbReference type="NCBI Taxonomy" id="1304"/>
    <lineage>
        <taxon>Bacteria</taxon>
        <taxon>Bacillati</taxon>
        <taxon>Bacillota</taxon>
        <taxon>Bacilli</taxon>
        <taxon>Lactobacillales</taxon>
        <taxon>Streptococcaceae</taxon>
        <taxon>Streptococcus</taxon>
    </lineage>
</organism>
<comment type="caution">
    <text evidence="1">The sequence shown here is derived from an EMBL/GenBank/DDBJ whole genome shotgun (WGS) entry which is preliminary data.</text>
</comment>
<dbReference type="Pfam" id="PF14501">
    <property type="entry name" value="HATPase_c_5"/>
    <property type="match status" value="1"/>
</dbReference>
<sequence>MTAINFLLDNLDFLAEIILFIVIYQYITSEKIKLRWYIIIPLIIRFLFVLSPALSYVLGHAFLVVYSLYRNRYGNRLLDIFYGLFPIVIESLVHNLIIYGIALVINRHYLIVLNHFHLNLVIELLVFPVFWLIIKTLKVDFKALNYGFRKSFSKYFLLLIDISMLSYAPLLQYITFFVQQSPGGRDWHVYLVVTYALLFLATLVYINATFSERLKEEVLLQKDRQISDLAHYSQQIEQLYTDIRRFRHDYLNVLSSIKYGIDSKDIAMISDIYDNILEKTKTRIEGKQYEIANLINIKDEAVKGVLTSKILEAQGQSITVHLEVSDVFEVSRMELLDFITVLSIFLDNAIEASLDSSTKEVNIALISGETKVVIVENTIAPESINTVGIFKLGRSSKGEGRGIGLSTVREILGKYPNCSLSTQSKDYRFKQTLKIEDVV</sequence>
<dbReference type="Proteomes" id="UP000027855">
    <property type="component" value="Unassembled WGS sequence"/>
</dbReference>
<evidence type="ECO:0000313" key="2">
    <source>
        <dbReference type="Proteomes" id="UP000027855"/>
    </source>
</evidence>
<dbReference type="InterPro" id="IPR032834">
    <property type="entry name" value="NatK-like_C"/>
</dbReference>
<gene>
    <name evidence="1" type="ORF">DL07_04810</name>
</gene>
<keyword evidence="1" id="KW-0808">Transferase</keyword>
<dbReference type="EMBL" id="JJMT01000002">
    <property type="protein sequence ID" value="KEO46784.1"/>
    <property type="molecule type" value="Genomic_DNA"/>
</dbReference>
<dbReference type="SUPFAM" id="SSF55874">
    <property type="entry name" value="ATPase domain of HSP90 chaperone/DNA topoisomerase II/histidine kinase"/>
    <property type="match status" value="1"/>
</dbReference>
<dbReference type="AlphaFoldDB" id="A0A074IY21"/>
<dbReference type="GO" id="GO:0016301">
    <property type="term" value="F:kinase activity"/>
    <property type="evidence" value="ECO:0007669"/>
    <property type="project" value="UniProtKB-KW"/>
</dbReference>
<dbReference type="PANTHER" id="PTHR40448:SF1">
    <property type="entry name" value="TWO-COMPONENT SENSOR HISTIDINE KINASE"/>
    <property type="match status" value="1"/>
</dbReference>
<name>A0A074IY21_STRSL</name>
<dbReference type="GO" id="GO:0042802">
    <property type="term" value="F:identical protein binding"/>
    <property type="evidence" value="ECO:0007669"/>
    <property type="project" value="TreeGrafter"/>
</dbReference>
<dbReference type="PANTHER" id="PTHR40448">
    <property type="entry name" value="TWO-COMPONENT SENSOR HISTIDINE KINASE"/>
    <property type="match status" value="1"/>
</dbReference>
<reference evidence="1 2" key="1">
    <citation type="submission" date="2014-04" db="EMBL/GenBank/DDBJ databases">
        <title>Variable characteristics of bacteriocin-producing Streptococcus salivarius strains isolated from Malaysian subjects.</title>
        <authorList>
            <person name="Philip K."/>
            <person name="Barbour A."/>
        </authorList>
    </citation>
    <scope>NUCLEOTIDE SEQUENCE [LARGE SCALE GENOMIC DNA]</scope>
    <source>
        <strain evidence="1 2">NU10</strain>
    </source>
</reference>
<evidence type="ECO:0000313" key="1">
    <source>
        <dbReference type="EMBL" id="KEO46784.1"/>
    </source>
</evidence>
<dbReference type="RefSeq" id="WP_037600449.1">
    <property type="nucleotide sequence ID" value="NZ_JADPCF010000016.1"/>
</dbReference>
<dbReference type="Gene3D" id="3.30.565.10">
    <property type="entry name" value="Histidine kinase-like ATPase, C-terminal domain"/>
    <property type="match status" value="1"/>
</dbReference>
<dbReference type="InterPro" id="IPR036890">
    <property type="entry name" value="HATPase_C_sf"/>
</dbReference>
<protein>
    <submittedName>
        <fullName evidence="1">Histidine kinase</fullName>
    </submittedName>
</protein>